<feature type="region of interest" description="Disordered" evidence="14">
    <location>
        <begin position="175"/>
        <end position="219"/>
    </location>
</feature>
<keyword evidence="3" id="KW-0171">Cobalt transport</keyword>
<evidence type="ECO:0000256" key="7">
    <source>
        <dbReference type="ARBA" id="ARBA00022692"/>
    </source>
</evidence>
<proteinExistence type="inferred from homology"/>
<dbReference type="InterPro" id="IPR051224">
    <property type="entry name" value="NiCoT_RcnA"/>
</dbReference>
<keyword evidence="10" id="KW-0921">Nickel transport</keyword>
<comment type="subcellular location">
    <subcellularLocation>
        <location evidence="2 13">Cell membrane</location>
        <topology evidence="2 13">Multi-pass membrane protein</topology>
    </subcellularLocation>
</comment>
<evidence type="ECO:0000313" key="15">
    <source>
        <dbReference type="EMBL" id="PTL95928.1"/>
    </source>
</evidence>
<reference evidence="15 16" key="1">
    <citation type="submission" date="2018-03" db="EMBL/GenBank/DDBJ databases">
        <authorList>
            <person name="Zhou J."/>
            <person name="Li X."/>
            <person name="Xue M."/>
            <person name="Yin J."/>
        </authorList>
    </citation>
    <scope>NUCLEOTIDE SEQUENCE [LARGE SCALE GENOMIC DNA]</scope>
    <source>
        <strain evidence="15 16">SYSU ZJ2214</strain>
    </source>
</reference>
<dbReference type="Pfam" id="PF03824">
    <property type="entry name" value="NicO"/>
    <property type="match status" value="1"/>
</dbReference>
<evidence type="ECO:0000256" key="13">
    <source>
        <dbReference type="RuleBase" id="RU362101"/>
    </source>
</evidence>
<evidence type="ECO:0000256" key="1">
    <source>
        <dbReference type="ARBA" id="ARBA00002510"/>
    </source>
</evidence>
<keyword evidence="4 13" id="KW-0813">Transport</keyword>
<comment type="similarity">
    <text evidence="13">Belongs to the NiCoT transporter (TC 2.A.52) family.</text>
</comment>
<evidence type="ECO:0000313" key="16">
    <source>
        <dbReference type="Proteomes" id="UP000241895"/>
    </source>
</evidence>
<keyword evidence="7 13" id="KW-0812">Transmembrane</keyword>
<keyword evidence="6" id="KW-0533">Nickel</keyword>
<evidence type="ECO:0000256" key="2">
    <source>
        <dbReference type="ARBA" id="ARBA00004651"/>
    </source>
</evidence>
<evidence type="ECO:0000256" key="14">
    <source>
        <dbReference type="SAM" id="MobiDB-lite"/>
    </source>
</evidence>
<keyword evidence="11 13" id="KW-0472">Membrane</keyword>
<feature type="transmembrane region" description="Helical" evidence="13">
    <location>
        <begin position="104"/>
        <end position="127"/>
    </location>
</feature>
<keyword evidence="16" id="KW-1185">Reference proteome</keyword>
<feature type="transmembrane region" description="Helical" evidence="13">
    <location>
        <begin position="260"/>
        <end position="286"/>
    </location>
</feature>
<evidence type="ECO:0000256" key="8">
    <source>
        <dbReference type="ARBA" id="ARBA00022989"/>
    </source>
</evidence>
<evidence type="ECO:0000256" key="5">
    <source>
        <dbReference type="ARBA" id="ARBA00022475"/>
    </source>
</evidence>
<dbReference type="EMBL" id="PXNS01000001">
    <property type="protein sequence ID" value="PTL95928.1"/>
    <property type="molecule type" value="Genomic_DNA"/>
</dbReference>
<comment type="function">
    <text evidence="1">Efflux system for nickel and cobalt.</text>
</comment>
<dbReference type="PANTHER" id="PTHR40659">
    <property type="entry name" value="NICKEL/COBALT EFFLUX SYSTEM RCNA"/>
    <property type="match status" value="1"/>
</dbReference>
<evidence type="ECO:0000256" key="11">
    <source>
        <dbReference type="ARBA" id="ARBA00023136"/>
    </source>
</evidence>
<feature type="compositionally biased region" description="Basic and acidic residues" evidence="14">
    <location>
        <begin position="180"/>
        <end position="193"/>
    </location>
</feature>
<organism evidence="15 16">
    <name type="scientific">Halomonas litopenaei</name>
    <dbReference type="NCBI Taxonomy" id="2109328"/>
    <lineage>
        <taxon>Bacteria</taxon>
        <taxon>Pseudomonadati</taxon>
        <taxon>Pseudomonadota</taxon>
        <taxon>Gammaproteobacteria</taxon>
        <taxon>Oceanospirillales</taxon>
        <taxon>Halomonadaceae</taxon>
        <taxon>Halomonas</taxon>
    </lineage>
</organism>
<sequence length="351" mass="36601">MLSRQRPWLQLVLALGVVAVLILALEASGALDALGHWVIAMQADLHRRLTQAVTLLDRTPSSDAWLTLIGLSLFYGVFHAAGPGHGKAVISAYLVSQGGAWRRALALSVAAALLQGAVAIVLILALVQGLGWLTREALGSVVWVERLSFALVALLGLWLSARALGRLLKIARSSSADPAPSHDGHHGPHEAHRHDQHHGHHEHHHGHHEHHDCCSGHHHVSPHGPRREAWLAVLAIGARPCSGAVLLMGVTSLLGQPWMGVAAVLAMSLGTALTVSTLGLASVLARDWVAARAARTSAARGRVMARLGALVALTGGLLIAGLGILLMSQVGASDPSLPLMSPGGRPGGLGA</sequence>
<keyword evidence="12" id="KW-0170">Cobalt</keyword>
<feature type="transmembrane region" description="Helical" evidence="13">
    <location>
        <begin position="307"/>
        <end position="330"/>
    </location>
</feature>
<feature type="transmembrane region" description="Helical" evidence="13">
    <location>
        <begin position="64"/>
        <end position="83"/>
    </location>
</feature>
<gene>
    <name evidence="15" type="ORF">C6W88_00485</name>
</gene>
<comment type="caution">
    <text evidence="15">The sequence shown here is derived from an EMBL/GenBank/DDBJ whole genome shotgun (WGS) entry which is preliminary data.</text>
</comment>
<evidence type="ECO:0000256" key="12">
    <source>
        <dbReference type="ARBA" id="ARBA00023285"/>
    </source>
</evidence>
<dbReference type="Proteomes" id="UP000241895">
    <property type="component" value="Unassembled WGS sequence"/>
</dbReference>
<keyword evidence="5" id="KW-1003">Cell membrane</keyword>
<evidence type="ECO:0000256" key="6">
    <source>
        <dbReference type="ARBA" id="ARBA00022596"/>
    </source>
</evidence>
<dbReference type="PANTHER" id="PTHR40659:SF1">
    <property type="entry name" value="NICKEL_COBALT EFFLUX SYSTEM RCNA"/>
    <property type="match status" value="1"/>
</dbReference>
<feature type="compositionally biased region" description="Basic residues" evidence="14">
    <location>
        <begin position="194"/>
        <end position="208"/>
    </location>
</feature>
<evidence type="ECO:0000256" key="3">
    <source>
        <dbReference type="ARBA" id="ARBA00022426"/>
    </source>
</evidence>
<protein>
    <recommendedName>
        <fullName evidence="13">Nickel/cobalt efflux system</fullName>
    </recommendedName>
</protein>
<name>A0ABX5IZA6_9GAMM</name>
<evidence type="ECO:0000256" key="9">
    <source>
        <dbReference type="ARBA" id="ARBA00023065"/>
    </source>
</evidence>
<keyword evidence="8 13" id="KW-1133">Transmembrane helix</keyword>
<dbReference type="RefSeq" id="WP_108131147.1">
    <property type="nucleotide sequence ID" value="NZ_PXNS01000001.1"/>
</dbReference>
<dbReference type="InterPro" id="IPR011541">
    <property type="entry name" value="Ni/Co_transpt_high_affinity"/>
</dbReference>
<evidence type="ECO:0000256" key="4">
    <source>
        <dbReference type="ARBA" id="ARBA00022448"/>
    </source>
</evidence>
<keyword evidence="9" id="KW-0406">Ion transport</keyword>
<evidence type="ECO:0000256" key="10">
    <source>
        <dbReference type="ARBA" id="ARBA00023112"/>
    </source>
</evidence>
<feature type="transmembrane region" description="Helical" evidence="13">
    <location>
        <begin position="229"/>
        <end position="254"/>
    </location>
</feature>
<feature type="transmembrane region" description="Helical" evidence="13">
    <location>
        <begin position="147"/>
        <end position="165"/>
    </location>
</feature>
<accession>A0ABX5IZA6</accession>